<dbReference type="AlphaFoldDB" id="A0A6B0T691"/>
<dbReference type="Pfam" id="PF07085">
    <property type="entry name" value="DRTGG"/>
    <property type="match status" value="1"/>
</dbReference>
<dbReference type="Proteomes" id="UP000466535">
    <property type="component" value="Unassembled WGS sequence"/>
</dbReference>
<dbReference type="EMBL" id="WUUT01000001">
    <property type="protein sequence ID" value="MXR50792.1"/>
    <property type="molecule type" value="Genomic_DNA"/>
</dbReference>
<dbReference type="Pfam" id="PF13500">
    <property type="entry name" value="AAA_26"/>
    <property type="match status" value="1"/>
</dbReference>
<name>A0A6B0T691_9EURY</name>
<dbReference type="SUPFAM" id="SSF75138">
    <property type="entry name" value="HprK N-terminal domain-like"/>
    <property type="match status" value="1"/>
</dbReference>
<proteinExistence type="predicted"/>
<evidence type="ECO:0000259" key="1">
    <source>
        <dbReference type="Pfam" id="PF07085"/>
    </source>
</evidence>
<feature type="domain" description="DRTGG" evidence="1">
    <location>
        <begin position="215"/>
        <end position="320"/>
    </location>
</feature>
<dbReference type="PANTHER" id="PTHR43356:SF2">
    <property type="entry name" value="PHOSPHATE ACETYLTRANSFERASE"/>
    <property type="match status" value="1"/>
</dbReference>
<organism evidence="2 3">
    <name type="scientific">Halovenus carboxidivorans</name>
    <dbReference type="NCBI Taxonomy" id="2692199"/>
    <lineage>
        <taxon>Archaea</taxon>
        <taxon>Methanobacteriati</taxon>
        <taxon>Methanobacteriota</taxon>
        <taxon>Stenosarchaea group</taxon>
        <taxon>Halobacteria</taxon>
        <taxon>Halobacteriales</taxon>
        <taxon>Haloarculaceae</taxon>
        <taxon>Halovenus</taxon>
    </lineage>
</organism>
<dbReference type="RefSeq" id="WP_159762889.1">
    <property type="nucleotide sequence ID" value="NZ_WUUT01000001.1"/>
</dbReference>
<dbReference type="PANTHER" id="PTHR43356">
    <property type="entry name" value="PHOSPHATE ACETYLTRANSFERASE"/>
    <property type="match status" value="1"/>
</dbReference>
<dbReference type="OrthoDB" id="50320at2157"/>
<evidence type="ECO:0000313" key="2">
    <source>
        <dbReference type="EMBL" id="MXR50792.1"/>
    </source>
</evidence>
<dbReference type="InterPro" id="IPR010766">
    <property type="entry name" value="DRTGG"/>
</dbReference>
<evidence type="ECO:0000313" key="3">
    <source>
        <dbReference type="Proteomes" id="UP000466535"/>
    </source>
</evidence>
<dbReference type="InterPro" id="IPR050500">
    <property type="entry name" value="Phos_Acetyltrans/Butyryltrans"/>
</dbReference>
<accession>A0A6B0T691</accession>
<protein>
    <submittedName>
        <fullName evidence="2">AAA family ATPase</fullName>
    </submittedName>
</protein>
<dbReference type="Gene3D" id="3.40.50.300">
    <property type="entry name" value="P-loop containing nucleotide triphosphate hydrolases"/>
    <property type="match status" value="1"/>
</dbReference>
<reference evidence="2 3" key="1">
    <citation type="submission" date="2019-12" db="EMBL/GenBank/DDBJ databases">
        <title>Isolation and characterization of three novel carbon monoxide-oxidizing members of Halobacteria from salione crusts and soils.</title>
        <authorList>
            <person name="Myers M.R."/>
            <person name="King G.M."/>
        </authorList>
    </citation>
    <scope>NUCLEOTIDE SEQUENCE [LARGE SCALE GENOMIC DNA]</scope>
    <source>
        <strain evidence="2 3">WSH3</strain>
    </source>
</reference>
<sequence length="353" mass="37690">MTRLLVTSTTGGTGKTAITVALGRLAQRRGQTVGYMKPKGTNLESVVGKTRDEDPMLAREVLGLDAGMHQLEPVVYSPTFVQEAIRGRADPDQLRSDIEENFEGLAEGTDLMLLEGSTFRWTGGTVDLTDAEIAELLDADVLLLSGYSEAGDVDEVLAASEEYEDRFAGVLFNDVSPDRYDELVEDAMAFLDGRGVDSYGAIPHDEQLGSITVRELADGIGGELLTPEASMDGRIERFLVGAMSGSGALGQLRRTRNAAVITGGDRSDIQTAAVQASGVRCVILTGGYRPSEAVIGKATSEDVPIILVQSDTRTTIDRTESVLGSGRTRTPEAVERMVELLEESVTAESLLDG</sequence>
<gene>
    <name evidence="2" type="ORF">GRX03_04120</name>
</gene>
<dbReference type="SUPFAM" id="SSF52540">
    <property type="entry name" value="P-loop containing nucleoside triphosphate hydrolases"/>
    <property type="match status" value="1"/>
</dbReference>
<dbReference type="InterPro" id="IPR027417">
    <property type="entry name" value="P-loop_NTPase"/>
</dbReference>
<keyword evidence="3" id="KW-1185">Reference proteome</keyword>
<dbReference type="Gene3D" id="3.40.1390.20">
    <property type="entry name" value="HprK N-terminal domain-like"/>
    <property type="match status" value="1"/>
</dbReference>
<comment type="caution">
    <text evidence="2">The sequence shown here is derived from an EMBL/GenBank/DDBJ whole genome shotgun (WGS) entry which is preliminary data.</text>
</comment>
<dbReference type="InterPro" id="IPR028979">
    <property type="entry name" value="Ser_kin/Pase_Hpr-like_N_sf"/>
</dbReference>